<keyword evidence="2" id="KW-1185">Reference proteome</keyword>
<accession>A0ACB6F7N3</accession>
<comment type="caution">
    <text evidence="1">The sequence shown here is derived from an EMBL/GenBank/DDBJ whole genome shotgun (WGS) entry which is preliminary data.</text>
</comment>
<gene>
    <name evidence="1" type="ORF">AG0111_0g11247</name>
</gene>
<dbReference type="Proteomes" id="UP000293547">
    <property type="component" value="Unassembled WGS sequence"/>
</dbReference>
<reference evidence="1 2" key="1">
    <citation type="journal article" date="2019" name="bioRxiv">
        <title>Genomics, evolutionary history and diagnostics of the Alternaria alternata species group including apple and Asian pear pathotypes.</title>
        <authorList>
            <person name="Armitage A.D."/>
            <person name="Cockerton H.M."/>
            <person name="Sreenivasaprasad S."/>
            <person name="Woodhall J.W."/>
            <person name="Lane C.R."/>
            <person name="Harrison R.J."/>
            <person name="Clarkson J.P."/>
        </authorList>
    </citation>
    <scope>NUCLEOTIDE SEQUENCE [LARGE SCALE GENOMIC DNA]</scope>
    <source>
        <strain evidence="1 2">FERA 650</strain>
    </source>
</reference>
<sequence>MPTQDYTAHEGHGERNGHMNAGFDMVICNVYLSKESVECSKSLIHHAYFSSPKFWDLQSGHPSG</sequence>
<dbReference type="EMBL" id="PDWZ02000013">
    <property type="protein sequence ID" value="KAB2100429.1"/>
    <property type="molecule type" value="Genomic_DNA"/>
</dbReference>
<proteinExistence type="predicted"/>
<protein>
    <submittedName>
        <fullName evidence="1">Uncharacterized protein</fullName>
    </submittedName>
</protein>
<name>A0ACB6F7N3_9PLEO</name>
<evidence type="ECO:0000313" key="1">
    <source>
        <dbReference type="EMBL" id="KAB2100429.1"/>
    </source>
</evidence>
<organism evidence="1 2">
    <name type="scientific">Alternaria gaisen</name>
    <dbReference type="NCBI Taxonomy" id="167740"/>
    <lineage>
        <taxon>Eukaryota</taxon>
        <taxon>Fungi</taxon>
        <taxon>Dikarya</taxon>
        <taxon>Ascomycota</taxon>
        <taxon>Pezizomycotina</taxon>
        <taxon>Dothideomycetes</taxon>
        <taxon>Pleosporomycetidae</taxon>
        <taxon>Pleosporales</taxon>
        <taxon>Pleosporineae</taxon>
        <taxon>Pleosporaceae</taxon>
        <taxon>Alternaria</taxon>
        <taxon>Alternaria sect. Alternaria</taxon>
    </lineage>
</organism>
<evidence type="ECO:0000313" key="2">
    <source>
        <dbReference type="Proteomes" id="UP000293547"/>
    </source>
</evidence>